<protein>
    <recommendedName>
        <fullName evidence="3">EF-hand domain-containing protein</fullName>
    </recommendedName>
</protein>
<comment type="caution">
    <text evidence="1">The sequence shown here is derived from an EMBL/GenBank/DDBJ whole genome shotgun (WGS) entry which is preliminary data.</text>
</comment>
<dbReference type="EMBL" id="VUOE01000002">
    <property type="protein sequence ID" value="KAA2217195.1"/>
    <property type="molecule type" value="Genomic_DNA"/>
</dbReference>
<evidence type="ECO:0000313" key="2">
    <source>
        <dbReference type="Proteomes" id="UP000323188"/>
    </source>
</evidence>
<proteinExistence type="predicted"/>
<dbReference type="Proteomes" id="UP000323188">
    <property type="component" value="Unassembled WGS sequence"/>
</dbReference>
<evidence type="ECO:0008006" key="3">
    <source>
        <dbReference type="Google" id="ProtNLM"/>
    </source>
</evidence>
<organism evidence="1 2">
    <name type="scientific">Maribacter flavus</name>
    <dbReference type="NCBI Taxonomy" id="1658664"/>
    <lineage>
        <taxon>Bacteria</taxon>
        <taxon>Pseudomonadati</taxon>
        <taxon>Bacteroidota</taxon>
        <taxon>Flavobacteriia</taxon>
        <taxon>Flavobacteriales</taxon>
        <taxon>Flavobacteriaceae</taxon>
        <taxon>Maribacter</taxon>
    </lineage>
</organism>
<name>A0A5B2TTW2_9FLAO</name>
<dbReference type="RefSeq" id="WP_154919651.1">
    <property type="nucleotide sequence ID" value="NZ_VUOE01000002.1"/>
</dbReference>
<gene>
    <name evidence="1" type="ORF">F0361_14630</name>
</gene>
<sequence length="606" mass="67833">MAKYMGPPRFESGFKDAPFVRNGTDLQNIFFQGVEPIRAGSFDMYPDANNRGYAFVQQLIEWDDTNKNGILDEGEIIKENFKMSIFVSHDVSYLKEVVENYEADQYELTLFIEDNATDGFSPRFSSSKVGGVMEEDEEGDLIIQVFAGAKVKGVLKNWFKKEYKNLLNEVQRTGLNIDLTKKELKELMDKGRVEIKNFGFVRTLVGIFSKAYGLGAWIYDEIGDAILMATGVVRYIRIDEYRWNPEKQQTDDGKDIDNSNFKPFLLPYTHEIIEYSGAQMQSGVEELTALLEKSLKKEKQRARGKLKKLHKLKGLGYISTKDLTNVLKKFEMIIDMGFTKLIDSCSQVVPQLIALGEKALNLINAFYCGLWNALIEAVLGLVDLVGYLFKGLALGYKSAVGMVENISDILEFIDETYQAIFEIEFDALISGAISSIYNGILTFDFTAMASGFKISLEQVAYFLGSFAGFVVELAVGIIGFPATGGTSSAVPVMSFLSKFKTLGTLLKTMVQQGIAKLAITGKSIIESILKLFNYILRVLNQGVTQFKKLIDDFFEALSKGIKETEAFIKAILKKLKLPDALYEIFEDLGLAITRYGDDACHVCSKI</sequence>
<reference evidence="1 2" key="1">
    <citation type="submission" date="2019-09" db="EMBL/GenBank/DDBJ databases">
        <authorList>
            <person name="Khan S.A."/>
            <person name="Jeon C.O."/>
            <person name="Chun B.H."/>
            <person name="Jeong S.E."/>
        </authorList>
    </citation>
    <scope>NUCLEOTIDE SEQUENCE [LARGE SCALE GENOMIC DNA]</scope>
    <source>
        <strain evidence="1 2">KCTC 42508</strain>
    </source>
</reference>
<dbReference type="AlphaFoldDB" id="A0A5B2TTW2"/>
<accession>A0A5B2TTW2</accession>
<evidence type="ECO:0000313" key="1">
    <source>
        <dbReference type="EMBL" id="KAA2217195.1"/>
    </source>
</evidence>